<evidence type="ECO:0000256" key="6">
    <source>
        <dbReference type="ARBA" id="ARBA00022807"/>
    </source>
</evidence>
<keyword evidence="4" id="KW-0833">Ubl conjugation pathway</keyword>
<evidence type="ECO:0000259" key="10">
    <source>
        <dbReference type="Pfam" id="PF20255"/>
    </source>
</evidence>
<proteinExistence type="predicted"/>
<protein>
    <recommendedName>
        <fullName evidence="2">ubiquitinyl hydrolase 1</fullName>
        <ecNumber evidence="2">3.4.19.12</ecNumber>
    </recommendedName>
</protein>
<dbReference type="GO" id="GO:0006508">
    <property type="term" value="P:proteolysis"/>
    <property type="evidence" value="ECO:0007669"/>
    <property type="project" value="UniProtKB-KW"/>
</dbReference>
<dbReference type="GO" id="GO:0004843">
    <property type="term" value="F:cysteine-type deubiquitinase activity"/>
    <property type="evidence" value="ECO:0007669"/>
    <property type="project" value="UniProtKB-EC"/>
</dbReference>
<dbReference type="EMBL" id="WHUW01000028">
    <property type="protein sequence ID" value="KAF8434572.1"/>
    <property type="molecule type" value="Genomic_DNA"/>
</dbReference>
<feature type="domain" description="DUF3638" evidence="8">
    <location>
        <begin position="1780"/>
        <end position="1845"/>
    </location>
</feature>
<reference evidence="11" key="1">
    <citation type="submission" date="2019-10" db="EMBL/GenBank/DDBJ databases">
        <authorList>
            <consortium name="DOE Joint Genome Institute"/>
            <person name="Kuo A."/>
            <person name="Miyauchi S."/>
            <person name="Kiss E."/>
            <person name="Drula E."/>
            <person name="Kohler A."/>
            <person name="Sanchez-Garcia M."/>
            <person name="Andreopoulos B."/>
            <person name="Barry K.W."/>
            <person name="Bonito G."/>
            <person name="Buee M."/>
            <person name="Carver A."/>
            <person name="Chen C."/>
            <person name="Cichocki N."/>
            <person name="Clum A."/>
            <person name="Culley D."/>
            <person name="Crous P.W."/>
            <person name="Fauchery L."/>
            <person name="Girlanda M."/>
            <person name="Hayes R."/>
            <person name="Keri Z."/>
            <person name="LaButti K."/>
            <person name="Lipzen A."/>
            <person name="Lombard V."/>
            <person name="Magnuson J."/>
            <person name="Maillard F."/>
            <person name="Morin E."/>
            <person name="Murat C."/>
            <person name="Nolan M."/>
            <person name="Ohm R."/>
            <person name="Pangilinan J."/>
            <person name="Pereira M."/>
            <person name="Perotto S."/>
            <person name="Peter M."/>
            <person name="Riley R."/>
            <person name="Sitrit Y."/>
            <person name="Stielow B."/>
            <person name="Szollosi G."/>
            <person name="Zifcakova L."/>
            <person name="Stursova M."/>
            <person name="Spatafora J.W."/>
            <person name="Tedersoo L."/>
            <person name="Vaario L.-M."/>
            <person name="Yamada A."/>
            <person name="Yan M."/>
            <person name="Wang P."/>
            <person name="Xu J."/>
            <person name="Bruns T."/>
            <person name="Baldrian P."/>
            <person name="Vilgalys R."/>
            <person name="Henrissat B."/>
            <person name="Grigoriev I.V."/>
            <person name="Hibbett D."/>
            <person name="Nagy L.G."/>
            <person name="Martin F.M."/>
        </authorList>
    </citation>
    <scope>NUCLEOTIDE SEQUENCE</scope>
    <source>
        <strain evidence="11">BED1</strain>
    </source>
</reference>
<evidence type="ECO:0000256" key="1">
    <source>
        <dbReference type="ARBA" id="ARBA00000707"/>
    </source>
</evidence>
<dbReference type="InterPro" id="IPR022105">
    <property type="entry name" value="DUF3645"/>
</dbReference>
<organism evidence="11 12">
    <name type="scientific">Boletus edulis BED1</name>
    <dbReference type="NCBI Taxonomy" id="1328754"/>
    <lineage>
        <taxon>Eukaryota</taxon>
        <taxon>Fungi</taxon>
        <taxon>Dikarya</taxon>
        <taxon>Basidiomycota</taxon>
        <taxon>Agaricomycotina</taxon>
        <taxon>Agaricomycetes</taxon>
        <taxon>Agaricomycetidae</taxon>
        <taxon>Boletales</taxon>
        <taxon>Boletineae</taxon>
        <taxon>Boletaceae</taxon>
        <taxon>Boletoideae</taxon>
        <taxon>Boletus</taxon>
    </lineage>
</organism>
<sequence>MFSSVFDDSPSGGRSSLEYVVNHVFFPVYHPENDDHSPKNVYALACVVHAAALAYNEHIDDVHKPHWLSITKMLGKLKVFISTTLTIKHMGSDGVIDKKELARVRIASQLGGMKAGDTLVFPIPHYRAFIFRKQDRCTLYESLHFRQGGRTGYSLPDLAIEIPAQSFDDEDFRYQLAGFLCGTSQELPTDMLLGHAVEPKRITKHYSSAHIVKRTRSRKVDDSPRWSRSDLWFFIRAAIQSSLDRSLGRGAYKAFILFFMYNLANHAVNSSLPDFLYQSMSGKILRRFEKFDASVPEWLSHAVLHTCTYLSHAVDRGWQKLWATQHSSSPWKPSQLDLIKDIQHPLLHVDDCISTSLANRDIDPPRNISFPNTRLQGTLTHFLSRPKLLVAVPHDDVPIILHDFARAVREEIDDWVACVTNVNKACDQLDNLVAQYLSFASHHVGGVYDPDHLSVMLLTTVELWVALDKLVIKEIPILADYSPEVPTYLLGSLLLRDDVSIHRLHRAYQYLSARHIRAHSRWSALSSEFTEQSFPCRYYDSSPHFQHLKASIEYILPTEPLYAKVVLFELQCPVSFDAWRSVTCRISRPQEDPDQADRDIPVFQIRALIPHIQVIRSPSLTLFSSPSAPRHWDRLYYLYGGSSLRCFGPVYRLPSGPYADSGMQRYLGETTHTSNEVLAAQGNCHSDLSLQEFIAFAHLRSGGSLQWFNILQELRRRTLDFHRQEIYLLLAQASAEVGPVGSDGELWWHQELQDGSFCHALLGELESLFLDVSVGPSDGPAMAVISLLAGKLVSKPSGDVSASATKLLQKVRRKTFDWVRELLYNVGISPANKEILKLLWDMAAVCRSTFDVGSAESHKLLCSAQDIEIALSCIPTYSQVLLNRDCRLSLVLEGSLRNAIEADASDIGVDRAVQMVWPGYRPSPCRWKALESPNSQWLVCETAPTNRDKHSQSVHINLLNGALLVDGRPIGIELPSAVTSDKGYQSLFGIRNMATVASDLPGMDFVTMSVVSKHHVHFAVRNAEQRVVIRAQSKDTDDIFELIPHGKLLDCRSLPPSIIRGHVHWLNLSTSSIEIRPIEEPWEQSPDNWIIHLQPSGNFHVTKGGESLVDSQSPTWGMVSSHFLCLDDPENLIITSPVDTTTQSPQLSITLPRYGLSFFINKDNDLESRDFKDMVYDEDQCIGTLFGLANRLVLRPKVQFETGLIPKHILIPHGDSLDQRGHNVYVKLPSSGPVRYYTYQEDRELGCLKGIVDFESGLYLARLHALTSSVCRPEPLTGRTGVEEAISLIRLADAPQRTHGILCSDSHRPKINFESTTLRIWGHIYNQSEHPTEHALLQGAYLCPFTASVRPPWKKPLKTLDQLLLERPPPKLRARNQLPHHIPRNPGYHDLSTSPDIEPLRQLFSSLQRTNGTVPPFQSQYISRLHSSAHDLKTMNSIGVTRGEGCRKPSTETLRNYYAECRINYTDSLNILKETLCPKTEFERIFGLFGQWPRVTPFILFRCLASTSPFKLSESWKKCLISLALLALDVQRARRLLRFSRDNLEEEFYKELANEGCDGWDPAENPDWLLIQLQGDFLIRRVQADVAKEIISPLSAKNSVMQVNMGEGKTSVIIPICAAALADGNQLVRVMVPKALLPQTLQLLSDRLSGLVNKPVYHMTFFRNDAFATGVDLEHVYKFMSKCMDERGIVVMQPEDVLSIKLACVETRLLRYGIGSNPTPVMQKRGFEYVLHALTDWSSESLNQNTYVSALIGEVKQWHREPGTLENSRQAKGDEFIRHRQGDALMGIQRFLEAHARDILDESDDILRPQFQLIYATGYQHCFEGAPDRWLIAQQVLRLVQRHAHLLSTSDSYAMRCDGGSLGSFPHIHILQAEGGQKMMSLITQDILDGRLSTLSFHPELGLRGAIREFILNKDIHPDTVMVVEKYARQSTSWGSLLLLRGLLAHNILLFSLTQRRWRVDYGLDKISPPRTMLAIPYRAKDVPAKSAEFGHPDITILLTCLSYYYGGLNEDQLRDSFQLLLHQDDPSSEYALWLEDCGTAPVPDPLRRLSGVNIKSLEQWVKHFVPLFSRNKRAVDLYLSNVVFAKHANEFPQRISGSNWDIAERKNHLVTGLLGTNDGQYLLPTSIVQNDPSHLHQTGANARVLAYLLRPENSLYMVTTDKFGERWTTLKLLSTVVSQKPPIRVLLDVGAQILDFSNIQLAKTWLDCIPATEVAAAIYFDENDELMVLTRNGTTQPLSSSSFIHQLHRCVVYLDDAHTKGTDIKFPRGFRAAVTLGHMVTKDRLVQGCMRMRKLGHGHSVLFFAPHEVDQRIRGLAAKKDQSTPVATSDILHWAIHETWSDIQRQAPYWAQQGMAHQSRYEAWSRFCQQKASPEELANVWVQPELKSLADMYMPCHSPDATTFTRFSRQIHERCEALGILSLRDVHMDEEQEREVSREIEREREVDLKPSWVVPVKHSIHPDVVTFVRTGDIPSPLSSTAFRHVFSAGATASSGLHAWSPYILATADFCETIKENETVQGRMTDYLRPVQWVLSGRIHGRVALVLLSPFEADFLMPNIQISEHVHLHLYTPRTTKRIQPSDDLRLYSVPPVPPDWIPPWTLIDQLNLFAGQLYPSDFTSYVRLSRFLGVHTEDLPQDAGTAVSCNWFSNPNSSIAEIKDRFKGTPLPLALLLLAVRRGMDFSGTHMGRILDGLPLTEEDFQSPPDIVKAVTTSCSAKQDRHRVPAEVTTTNDGDEQGSTMTRKRVSDFESLDHQSKRRRLNCA</sequence>
<reference evidence="11" key="2">
    <citation type="journal article" date="2020" name="Nat. Commun.">
        <title>Large-scale genome sequencing of mycorrhizal fungi provides insights into the early evolution of symbiotic traits.</title>
        <authorList>
            <person name="Miyauchi S."/>
            <person name="Kiss E."/>
            <person name="Kuo A."/>
            <person name="Drula E."/>
            <person name="Kohler A."/>
            <person name="Sanchez-Garcia M."/>
            <person name="Morin E."/>
            <person name="Andreopoulos B."/>
            <person name="Barry K.W."/>
            <person name="Bonito G."/>
            <person name="Buee M."/>
            <person name="Carver A."/>
            <person name="Chen C."/>
            <person name="Cichocki N."/>
            <person name="Clum A."/>
            <person name="Culley D."/>
            <person name="Crous P.W."/>
            <person name="Fauchery L."/>
            <person name="Girlanda M."/>
            <person name="Hayes R.D."/>
            <person name="Keri Z."/>
            <person name="LaButti K."/>
            <person name="Lipzen A."/>
            <person name="Lombard V."/>
            <person name="Magnuson J."/>
            <person name="Maillard F."/>
            <person name="Murat C."/>
            <person name="Nolan M."/>
            <person name="Ohm R.A."/>
            <person name="Pangilinan J."/>
            <person name="Pereira M.F."/>
            <person name="Perotto S."/>
            <person name="Peter M."/>
            <person name="Pfister S."/>
            <person name="Riley R."/>
            <person name="Sitrit Y."/>
            <person name="Stielow J.B."/>
            <person name="Szollosi G."/>
            <person name="Zifcakova L."/>
            <person name="Stursova M."/>
            <person name="Spatafora J.W."/>
            <person name="Tedersoo L."/>
            <person name="Vaario L.M."/>
            <person name="Yamada A."/>
            <person name="Yan M."/>
            <person name="Wang P."/>
            <person name="Xu J."/>
            <person name="Bruns T."/>
            <person name="Baldrian P."/>
            <person name="Vilgalys R."/>
            <person name="Dunand C."/>
            <person name="Henrissat B."/>
            <person name="Grigoriev I.V."/>
            <person name="Hibbett D."/>
            <person name="Nagy L.G."/>
            <person name="Martin F.M."/>
        </authorList>
    </citation>
    <scope>NUCLEOTIDE SEQUENCE</scope>
    <source>
        <strain evidence="11">BED1</strain>
    </source>
</reference>
<gene>
    <name evidence="11" type="ORF">L210DRAFT_3649069</name>
</gene>
<evidence type="ECO:0000256" key="4">
    <source>
        <dbReference type="ARBA" id="ARBA00022786"/>
    </source>
</evidence>
<feature type="domain" description="DUF3645" evidence="9">
    <location>
        <begin position="1969"/>
        <end position="2000"/>
    </location>
</feature>
<evidence type="ECO:0000256" key="3">
    <source>
        <dbReference type="ARBA" id="ARBA00022670"/>
    </source>
</evidence>
<keyword evidence="6" id="KW-0788">Thiol protease</keyword>
<dbReference type="InterPro" id="IPR046541">
    <property type="entry name" value="DUF6606"/>
</dbReference>
<keyword evidence="5" id="KW-0378">Hydrolase</keyword>
<keyword evidence="12" id="KW-1185">Reference proteome</keyword>
<comment type="catalytic activity">
    <reaction evidence="1">
        <text>Thiol-dependent hydrolysis of ester, thioester, amide, peptide and isopeptide bonds formed by the C-terminal Gly of ubiquitin (a 76-residue protein attached to proteins as an intracellular targeting signal).</text>
        <dbReference type="EC" id="3.4.19.12"/>
    </reaction>
</comment>
<feature type="compositionally biased region" description="Basic and acidic residues" evidence="7">
    <location>
        <begin position="2746"/>
        <end position="2756"/>
    </location>
</feature>
<accession>A0AAD4BM63</accession>
<dbReference type="PANTHER" id="PTHR13367">
    <property type="entry name" value="UBIQUITIN THIOESTERASE"/>
    <property type="match status" value="1"/>
</dbReference>
<feature type="domain" description="DUF6606" evidence="10">
    <location>
        <begin position="20"/>
        <end position="188"/>
    </location>
</feature>
<dbReference type="InterPro" id="IPR022099">
    <property type="entry name" value="DUF3638"/>
</dbReference>
<feature type="region of interest" description="Disordered" evidence="7">
    <location>
        <begin position="2715"/>
        <end position="2765"/>
    </location>
</feature>
<evidence type="ECO:0000259" key="8">
    <source>
        <dbReference type="Pfam" id="PF12340"/>
    </source>
</evidence>
<feature type="domain" description="DUF6606" evidence="10">
    <location>
        <begin position="202"/>
        <end position="263"/>
    </location>
</feature>
<feature type="region of interest" description="Disordered" evidence="7">
    <location>
        <begin position="1373"/>
        <end position="1392"/>
    </location>
</feature>
<feature type="domain" description="DUF3638" evidence="8">
    <location>
        <begin position="1559"/>
        <end position="1709"/>
    </location>
</feature>
<name>A0AAD4BM63_BOLED</name>
<dbReference type="PANTHER" id="PTHR13367:SF34">
    <property type="match status" value="1"/>
</dbReference>
<dbReference type="Pfam" id="PF20255">
    <property type="entry name" value="DUF6606"/>
    <property type="match status" value="2"/>
</dbReference>
<dbReference type="EC" id="3.4.19.12" evidence="2"/>
<dbReference type="Pfam" id="PF12359">
    <property type="entry name" value="DUF3645"/>
    <property type="match status" value="1"/>
</dbReference>
<feature type="compositionally biased region" description="Polar residues" evidence="7">
    <location>
        <begin position="2729"/>
        <end position="2742"/>
    </location>
</feature>
<keyword evidence="3" id="KW-0645">Protease</keyword>
<dbReference type="Pfam" id="PF12340">
    <property type="entry name" value="DUF3638"/>
    <property type="match status" value="2"/>
</dbReference>
<dbReference type="InterPro" id="IPR051346">
    <property type="entry name" value="OTU_Deubiquitinase"/>
</dbReference>
<evidence type="ECO:0000313" key="11">
    <source>
        <dbReference type="EMBL" id="KAF8434572.1"/>
    </source>
</evidence>
<dbReference type="Proteomes" id="UP001194468">
    <property type="component" value="Unassembled WGS sequence"/>
</dbReference>
<evidence type="ECO:0000256" key="2">
    <source>
        <dbReference type="ARBA" id="ARBA00012759"/>
    </source>
</evidence>
<evidence type="ECO:0000256" key="7">
    <source>
        <dbReference type="SAM" id="MobiDB-lite"/>
    </source>
</evidence>
<evidence type="ECO:0000313" key="12">
    <source>
        <dbReference type="Proteomes" id="UP001194468"/>
    </source>
</evidence>
<evidence type="ECO:0000256" key="5">
    <source>
        <dbReference type="ARBA" id="ARBA00022801"/>
    </source>
</evidence>
<evidence type="ECO:0000259" key="9">
    <source>
        <dbReference type="Pfam" id="PF12359"/>
    </source>
</evidence>
<comment type="caution">
    <text evidence="11">The sequence shown here is derived from an EMBL/GenBank/DDBJ whole genome shotgun (WGS) entry which is preliminary data.</text>
</comment>